<dbReference type="PANTHER" id="PTHR30055:SF226">
    <property type="entry name" value="HTH-TYPE TRANSCRIPTIONAL REGULATOR PKSA"/>
    <property type="match status" value="1"/>
</dbReference>
<dbReference type="Gene3D" id="1.10.357.10">
    <property type="entry name" value="Tetracycline Repressor, domain 2"/>
    <property type="match status" value="1"/>
</dbReference>
<gene>
    <name evidence="4" type="ORF">GJ688_06975</name>
</gene>
<keyword evidence="5" id="KW-1185">Reference proteome</keyword>
<dbReference type="InterPro" id="IPR036271">
    <property type="entry name" value="Tet_transcr_reg_TetR-rel_C_sf"/>
</dbReference>
<dbReference type="Pfam" id="PF00440">
    <property type="entry name" value="TetR_N"/>
    <property type="match status" value="1"/>
</dbReference>
<feature type="DNA-binding region" description="H-T-H motif" evidence="2">
    <location>
        <begin position="30"/>
        <end position="49"/>
    </location>
</feature>
<reference evidence="4 5" key="1">
    <citation type="submission" date="2019-11" db="EMBL/GenBank/DDBJ databases">
        <title>Whole-genome sequence of a the green, strictly anaerobic photosynthetic bacterium Heliobacillus mobilis DSM 6151.</title>
        <authorList>
            <person name="Kyndt J.A."/>
            <person name="Meyer T.E."/>
        </authorList>
    </citation>
    <scope>NUCLEOTIDE SEQUENCE [LARGE SCALE GENOMIC DNA]</scope>
    <source>
        <strain evidence="4 5">DSM 6151</strain>
    </source>
</reference>
<keyword evidence="1 2" id="KW-0238">DNA-binding</keyword>
<dbReference type="GO" id="GO:0000976">
    <property type="term" value="F:transcription cis-regulatory region binding"/>
    <property type="evidence" value="ECO:0007669"/>
    <property type="project" value="TreeGrafter"/>
</dbReference>
<evidence type="ECO:0000259" key="3">
    <source>
        <dbReference type="PROSITE" id="PS50977"/>
    </source>
</evidence>
<evidence type="ECO:0000256" key="1">
    <source>
        <dbReference type="ARBA" id="ARBA00023125"/>
    </source>
</evidence>
<comment type="caution">
    <text evidence="4">The sequence shown here is derived from an EMBL/GenBank/DDBJ whole genome shotgun (WGS) entry which is preliminary data.</text>
</comment>
<dbReference type="InterPro" id="IPR001647">
    <property type="entry name" value="HTH_TetR"/>
</dbReference>
<organism evidence="4 5">
    <name type="scientific">Heliobacterium mobile</name>
    <name type="common">Heliobacillus mobilis</name>
    <dbReference type="NCBI Taxonomy" id="28064"/>
    <lineage>
        <taxon>Bacteria</taxon>
        <taxon>Bacillati</taxon>
        <taxon>Bacillota</taxon>
        <taxon>Clostridia</taxon>
        <taxon>Eubacteriales</taxon>
        <taxon>Heliobacteriaceae</taxon>
        <taxon>Heliobacterium</taxon>
    </lineage>
</organism>
<dbReference type="Pfam" id="PF14246">
    <property type="entry name" value="TetR_C_7"/>
    <property type="match status" value="1"/>
</dbReference>
<dbReference type="OrthoDB" id="9780824at2"/>
<protein>
    <submittedName>
        <fullName evidence="4">TetR family transcriptional regulator</fullName>
    </submittedName>
</protein>
<evidence type="ECO:0000256" key="2">
    <source>
        <dbReference type="PROSITE-ProRule" id="PRU00335"/>
    </source>
</evidence>
<dbReference type="Proteomes" id="UP000430670">
    <property type="component" value="Unassembled WGS sequence"/>
</dbReference>
<dbReference type="AlphaFoldDB" id="A0A6I3SIL0"/>
<dbReference type="SUPFAM" id="SSF48498">
    <property type="entry name" value="Tetracyclin repressor-like, C-terminal domain"/>
    <property type="match status" value="1"/>
</dbReference>
<dbReference type="PROSITE" id="PS50977">
    <property type="entry name" value="HTH_TETR_2"/>
    <property type="match status" value="1"/>
</dbReference>
<name>A0A6I3SIL0_HELMO</name>
<dbReference type="InterPro" id="IPR023772">
    <property type="entry name" value="DNA-bd_HTH_TetR-type_CS"/>
</dbReference>
<dbReference type="SUPFAM" id="SSF46689">
    <property type="entry name" value="Homeodomain-like"/>
    <property type="match status" value="1"/>
</dbReference>
<evidence type="ECO:0000313" key="4">
    <source>
        <dbReference type="EMBL" id="MTV48721.1"/>
    </source>
</evidence>
<dbReference type="PANTHER" id="PTHR30055">
    <property type="entry name" value="HTH-TYPE TRANSCRIPTIONAL REGULATOR RUTR"/>
    <property type="match status" value="1"/>
</dbReference>
<dbReference type="EMBL" id="WNKU01000006">
    <property type="protein sequence ID" value="MTV48721.1"/>
    <property type="molecule type" value="Genomic_DNA"/>
</dbReference>
<dbReference type="PROSITE" id="PS01081">
    <property type="entry name" value="HTH_TETR_1"/>
    <property type="match status" value="1"/>
</dbReference>
<accession>A0A6I3SIL0</accession>
<dbReference type="InterPro" id="IPR039536">
    <property type="entry name" value="TetR_C_Proteobacteria"/>
</dbReference>
<dbReference type="PRINTS" id="PR00455">
    <property type="entry name" value="HTHTETR"/>
</dbReference>
<dbReference type="GO" id="GO:0003700">
    <property type="term" value="F:DNA-binding transcription factor activity"/>
    <property type="evidence" value="ECO:0007669"/>
    <property type="project" value="TreeGrafter"/>
</dbReference>
<dbReference type="RefSeq" id="WP_155475829.1">
    <property type="nucleotide sequence ID" value="NZ_WNKU01000006.1"/>
</dbReference>
<evidence type="ECO:0000313" key="5">
    <source>
        <dbReference type="Proteomes" id="UP000430670"/>
    </source>
</evidence>
<feature type="domain" description="HTH tetR-type" evidence="3">
    <location>
        <begin position="7"/>
        <end position="67"/>
    </location>
</feature>
<dbReference type="InterPro" id="IPR050109">
    <property type="entry name" value="HTH-type_TetR-like_transc_reg"/>
</dbReference>
<sequence length="201" mass="23157">MSDRPNSDRRDMFKAAAMEIACQRGYEGATIKRIAEKCGVTVGSIYHYFENKEELFREALQERTFAAVLEKLVDEIEDLPIEEGLFQVALRFVSVLRERMNLFSILAAESLHNTEIGSLFSDVSRRNSELMKSYLDGKIAAGQLAPIHTGIAVQMFFGHFFNSFLHKERLHMQHLPQIDDEFIHQSIRLILNGWRQEDIHA</sequence>
<dbReference type="InterPro" id="IPR009057">
    <property type="entry name" value="Homeodomain-like_sf"/>
</dbReference>
<proteinExistence type="predicted"/>